<evidence type="ECO:0000259" key="12">
    <source>
        <dbReference type="Pfam" id="PF26002"/>
    </source>
</evidence>
<protein>
    <recommendedName>
        <fullName evidence="9">Membrane fusion protein (MFP) family protein</fullName>
    </recommendedName>
</protein>
<comment type="subcellular location">
    <subcellularLocation>
        <location evidence="1 9">Cell inner membrane</location>
        <topology evidence="1 9">Single-pass membrane protein</topology>
    </subcellularLocation>
</comment>
<feature type="coiled-coil region" evidence="10">
    <location>
        <begin position="193"/>
        <end position="227"/>
    </location>
</feature>
<keyword evidence="5 9" id="KW-0997">Cell inner membrane</keyword>
<evidence type="ECO:0000259" key="11">
    <source>
        <dbReference type="Pfam" id="PF25994"/>
    </source>
</evidence>
<evidence type="ECO:0000256" key="8">
    <source>
        <dbReference type="ARBA" id="ARBA00023136"/>
    </source>
</evidence>
<keyword evidence="8 9" id="KW-0472">Membrane</keyword>
<dbReference type="RefSeq" id="WP_238208094.1">
    <property type="nucleotide sequence ID" value="NZ_JBHTND010000028.1"/>
</dbReference>
<proteinExistence type="inferred from homology"/>
<reference evidence="14" key="1">
    <citation type="journal article" date="2019" name="Int. J. Syst. Evol. Microbiol.">
        <title>The Global Catalogue of Microorganisms (GCM) 10K type strain sequencing project: providing services to taxonomists for standard genome sequencing and annotation.</title>
        <authorList>
            <consortium name="The Broad Institute Genomics Platform"/>
            <consortium name="The Broad Institute Genome Sequencing Center for Infectious Disease"/>
            <person name="Wu L."/>
            <person name="Ma J."/>
        </authorList>
    </citation>
    <scope>NUCLEOTIDE SEQUENCE [LARGE SCALE GENOMIC DNA]</scope>
    <source>
        <strain evidence="14">CCUG 56108</strain>
    </source>
</reference>
<comment type="similarity">
    <text evidence="2 9">Belongs to the membrane fusion protein (MFP) (TC 8.A.1) family.</text>
</comment>
<dbReference type="Pfam" id="PF25994">
    <property type="entry name" value="HH_AprE"/>
    <property type="match status" value="1"/>
</dbReference>
<keyword evidence="4 9" id="KW-1003">Cell membrane</keyword>
<organism evidence="13 14">
    <name type="scientific">Methylobacterium marchantiae</name>
    <dbReference type="NCBI Taxonomy" id="600331"/>
    <lineage>
        <taxon>Bacteria</taxon>
        <taxon>Pseudomonadati</taxon>
        <taxon>Pseudomonadota</taxon>
        <taxon>Alphaproteobacteria</taxon>
        <taxon>Hyphomicrobiales</taxon>
        <taxon>Methylobacteriaceae</taxon>
        <taxon>Methylobacterium</taxon>
    </lineage>
</organism>
<evidence type="ECO:0000256" key="5">
    <source>
        <dbReference type="ARBA" id="ARBA00022519"/>
    </source>
</evidence>
<dbReference type="InterPro" id="IPR050739">
    <property type="entry name" value="MFP"/>
</dbReference>
<dbReference type="SUPFAM" id="SSF51230">
    <property type="entry name" value="Single hybrid motif"/>
    <property type="match status" value="1"/>
</dbReference>
<dbReference type="InterPro" id="IPR010129">
    <property type="entry name" value="T1SS_HlyD"/>
</dbReference>
<sequence length="476" mass="52650">MIAGFDPRSWAWNDQWERLAHWRRAAIWFLKAGNPADLASDADSASPATASLHRQIRAALALSALLVFGVGGWAGMTLLSGAVIAPGQLVVESELKKIQHPVGGVVGALLVKEGDRVKAGQVLVRLDDTQIRANFDIVVKALDELTARGVRDEAERRGSEHLEFPADFLARAVTDRNVRHLVEGETAYFRIRLAARNGQKAQLAERIAQLRQEIVGLINQATAKDREMALIETELQGLRELRQKNLVPVSRVTALEREAARLEGERGQLLASTAQGRGKISETELQIIQIDQDMRSEVAKDLAEVRARTSEMVEKRIVAEDQLRRIDLRSPQNGTVHQMSVHTVGGLITPSEPAMLIVPEADQLAVEVRIQPQDIDHVHPGQATGLRFSAFNQRTTPEIDGVVVRVSPDVTQDQKTGFAFYRARIAISESERTRLGGVALLPGMPVETFIKTTERTVFSYLTKPLTDQIAKAWREQ</sequence>
<comment type="caution">
    <text evidence="13">The sequence shown here is derived from an EMBL/GenBank/DDBJ whole genome shotgun (WGS) entry which is preliminary data.</text>
</comment>
<dbReference type="NCBIfam" id="TIGR01843">
    <property type="entry name" value="type_I_hlyD"/>
    <property type="match status" value="1"/>
</dbReference>
<dbReference type="Proteomes" id="UP001597176">
    <property type="component" value="Unassembled WGS sequence"/>
</dbReference>
<dbReference type="Gene3D" id="2.40.50.100">
    <property type="match status" value="1"/>
</dbReference>
<keyword evidence="14" id="KW-1185">Reference proteome</keyword>
<dbReference type="InterPro" id="IPR058982">
    <property type="entry name" value="Beta-barrel_AprE"/>
</dbReference>
<dbReference type="InterPro" id="IPR058781">
    <property type="entry name" value="HH_AprE-like"/>
</dbReference>
<evidence type="ECO:0000256" key="2">
    <source>
        <dbReference type="ARBA" id="ARBA00009477"/>
    </source>
</evidence>
<dbReference type="PRINTS" id="PR01490">
    <property type="entry name" value="RTXTOXIND"/>
</dbReference>
<evidence type="ECO:0000256" key="7">
    <source>
        <dbReference type="ARBA" id="ARBA00022989"/>
    </source>
</evidence>
<keyword evidence="3 9" id="KW-0813">Transport</keyword>
<accession>A0ABW3X1M9</accession>
<evidence type="ECO:0000256" key="9">
    <source>
        <dbReference type="RuleBase" id="RU365093"/>
    </source>
</evidence>
<evidence type="ECO:0000256" key="1">
    <source>
        <dbReference type="ARBA" id="ARBA00004377"/>
    </source>
</evidence>
<dbReference type="PANTHER" id="PTHR30386:SF17">
    <property type="entry name" value="ALKALINE PROTEASE SECRETION PROTEIN APRE"/>
    <property type="match status" value="1"/>
</dbReference>
<gene>
    <name evidence="13" type="ORF">ACFQ4G_17485</name>
</gene>
<dbReference type="InterPro" id="IPR011053">
    <property type="entry name" value="Single_hybrid_motif"/>
</dbReference>
<feature type="domain" description="AprE-like long alpha-helical hairpin" evidence="11">
    <location>
        <begin position="132"/>
        <end position="322"/>
    </location>
</feature>
<dbReference type="Pfam" id="PF26002">
    <property type="entry name" value="Beta-barrel_AprE"/>
    <property type="match status" value="1"/>
</dbReference>
<dbReference type="PANTHER" id="PTHR30386">
    <property type="entry name" value="MEMBRANE FUSION SUBUNIT OF EMRAB-TOLC MULTIDRUG EFFLUX PUMP"/>
    <property type="match status" value="1"/>
</dbReference>
<evidence type="ECO:0000313" key="13">
    <source>
        <dbReference type="EMBL" id="MFD1303368.1"/>
    </source>
</evidence>
<evidence type="ECO:0000313" key="14">
    <source>
        <dbReference type="Proteomes" id="UP001597176"/>
    </source>
</evidence>
<keyword evidence="10" id="KW-0175">Coiled coil</keyword>
<evidence type="ECO:0000256" key="6">
    <source>
        <dbReference type="ARBA" id="ARBA00022692"/>
    </source>
</evidence>
<evidence type="ECO:0000256" key="10">
    <source>
        <dbReference type="SAM" id="Coils"/>
    </source>
</evidence>
<evidence type="ECO:0000256" key="4">
    <source>
        <dbReference type="ARBA" id="ARBA00022475"/>
    </source>
</evidence>
<keyword evidence="7 9" id="KW-1133">Transmembrane helix</keyword>
<feature type="transmembrane region" description="Helical" evidence="9">
    <location>
        <begin position="59"/>
        <end position="85"/>
    </location>
</feature>
<dbReference type="EMBL" id="JBHTND010000028">
    <property type="protein sequence ID" value="MFD1303368.1"/>
    <property type="molecule type" value="Genomic_DNA"/>
</dbReference>
<name>A0ABW3X1M9_9HYPH</name>
<evidence type="ECO:0000256" key="3">
    <source>
        <dbReference type="ARBA" id="ARBA00022448"/>
    </source>
</evidence>
<dbReference type="Gene3D" id="2.40.30.170">
    <property type="match status" value="1"/>
</dbReference>
<keyword evidence="6 9" id="KW-0812">Transmembrane</keyword>
<feature type="domain" description="AprE-like beta-barrel" evidence="12">
    <location>
        <begin position="364"/>
        <end position="452"/>
    </location>
</feature>